<evidence type="ECO:0000256" key="5">
    <source>
        <dbReference type="ARBA" id="ARBA00022984"/>
    </source>
</evidence>
<dbReference type="PANTHER" id="PTHR21581">
    <property type="entry name" value="D-ALANYL-D-ALANINE CARBOXYPEPTIDASE"/>
    <property type="match status" value="1"/>
</dbReference>
<evidence type="ECO:0000256" key="4">
    <source>
        <dbReference type="ARBA" id="ARBA00022960"/>
    </source>
</evidence>
<evidence type="ECO:0000256" key="8">
    <source>
        <dbReference type="PIRSR" id="PIRSR618044-2"/>
    </source>
</evidence>
<evidence type="ECO:0000256" key="9">
    <source>
        <dbReference type="RuleBase" id="RU004016"/>
    </source>
</evidence>
<dbReference type="Gene3D" id="3.40.710.10">
    <property type="entry name" value="DD-peptidase/beta-lactamase superfamily"/>
    <property type="match status" value="1"/>
</dbReference>
<reference evidence="12" key="1">
    <citation type="submission" date="2016-08" db="EMBL/GenBank/DDBJ databases">
        <title>Complete Genome Seqeunce of Paenibacillus sp. nov. IHBB 9852 from high altitute lake of Indian trans-Himalayas.</title>
        <authorList>
            <person name="Kiran S."/>
            <person name="Swarnkar M.K."/>
            <person name="Rana A."/>
            <person name="Tewari R."/>
            <person name="Gulati A."/>
        </authorList>
    </citation>
    <scope>NUCLEOTIDE SEQUENCE [LARGE SCALE GENOMIC DNA]</scope>
    <source>
        <strain evidence="12">IHBB 9852</strain>
    </source>
</reference>
<keyword evidence="10" id="KW-0472">Membrane</keyword>
<evidence type="ECO:0000256" key="10">
    <source>
        <dbReference type="SAM" id="Phobius"/>
    </source>
</evidence>
<feature type="active site" description="Proton acceptor" evidence="7">
    <location>
        <position position="67"/>
    </location>
</feature>
<dbReference type="InterPro" id="IPR018044">
    <property type="entry name" value="Peptidase_S11"/>
</dbReference>
<dbReference type="PANTHER" id="PTHR21581:SF11">
    <property type="entry name" value="D-ALANYL-D-ALANINE CARBOXYPEPTIDASE DACA"/>
    <property type="match status" value="1"/>
</dbReference>
<keyword evidence="2" id="KW-0732">Signal</keyword>
<feature type="binding site" evidence="8">
    <location>
        <position position="242"/>
    </location>
    <ligand>
        <name>substrate</name>
    </ligand>
</feature>
<feature type="active site" evidence="7">
    <location>
        <position position="124"/>
    </location>
</feature>
<dbReference type="KEGG" id="pib:BBD41_14405"/>
<protein>
    <submittedName>
        <fullName evidence="12">Peptidase M15</fullName>
    </submittedName>
</protein>
<evidence type="ECO:0000259" key="11">
    <source>
        <dbReference type="Pfam" id="PF00768"/>
    </source>
</evidence>
<feature type="active site" description="Acyl-ester intermediate" evidence="7">
    <location>
        <position position="64"/>
    </location>
</feature>
<evidence type="ECO:0000256" key="2">
    <source>
        <dbReference type="ARBA" id="ARBA00022729"/>
    </source>
</evidence>
<dbReference type="InterPro" id="IPR001967">
    <property type="entry name" value="Peptidase_S11_N"/>
</dbReference>
<dbReference type="GO" id="GO:0006508">
    <property type="term" value="P:proteolysis"/>
    <property type="evidence" value="ECO:0007669"/>
    <property type="project" value="InterPro"/>
</dbReference>
<keyword evidence="10" id="KW-0812">Transmembrane</keyword>
<dbReference type="GO" id="GO:0008360">
    <property type="term" value="P:regulation of cell shape"/>
    <property type="evidence" value="ECO:0007669"/>
    <property type="project" value="UniProtKB-KW"/>
</dbReference>
<dbReference type="SUPFAM" id="SSF56601">
    <property type="entry name" value="beta-lactamase/transpeptidase-like"/>
    <property type="match status" value="1"/>
</dbReference>
<evidence type="ECO:0000256" key="3">
    <source>
        <dbReference type="ARBA" id="ARBA00022801"/>
    </source>
</evidence>
<evidence type="ECO:0000256" key="6">
    <source>
        <dbReference type="ARBA" id="ARBA00023316"/>
    </source>
</evidence>
<keyword evidence="4" id="KW-0133">Cell shape</keyword>
<feature type="domain" description="Peptidase S11 D-alanyl-D-alanine carboxypeptidase A N-terminal" evidence="11">
    <location>
        <begin position="31"/>
        <end position="272"/>
    </location>
</feature>
<organism evidence="12">
    <name type="scientific">Paenibacillus ihbetae</name>
    <dbReference type="NCBI Taxonomy" id="1870820"/>
    <lineage>
        <taxon>Bacteria</taxon>
        <taxon>Bacillati</taxon>
        <taxon>Bacillota</taxon>
        <taxon>Bacilli</taxon>
        <taxon>Bacillales</taxon>
        <taxon>Paenibacillaceae</taxon>
        <taxon>Paenibacillus</taxon>
    </lineage>
</organism>
<proteinExistence type="inferred from homology"/>
<name>A0A1B2E165_9BACL</name>
<dbReference type="RefSeq" id="WP_099477975.1">
    <property type="nucleotide sequence ID" value="NZ_CP016809.1"/>
</dbReference>
<evidence type="ECO:0000256" key="7">
    <source>
        <dbReference type="PIRSR" id="PIRSR618044-1"/>
    </source>
</evidence>
<evidence type="ECO:0000313" key="12">
    <source>
        <dbReference type="EMBL" id="ANY73669.1"/>
    </source>
</evidence>
<dbReference type="PRINTS" id="PR00725">
    <property type="entry name" value="DADACBPTASE1"/>
</dbReference>
<feature type="transmembrane region" description="Helical" evidence="10">
    <location>
        <begin position="6"/>
        <end position="24"/>
    </location>
</feature>
<dbReference type="GO" id="GO:0009252">
    <property type="term" value="P:peptidoglycan biosynthetic process"/>
    <property type="evidence" value="ECO:0007669"/>
    <property type="project" value="UniProtKB-KW"/>
</dbReference>
<gene>
    <name evidence="12" type="ORF">BBD41_14405</name>
</gene>
<dbReference type="GO" id="GO:0071555">
    <property type="term" value="P:cell wall organization"/>
    <property type="evidence" value="ECO:0007669"/>
    <property type="project" value="UniProtKB-KW"/>
</dbReference>
<keyword evidence="6" id="KW-0961">Cell wall biogenesis/degradation</keyword>
<keyword evidence="3" id="KW-0378">Hydrolase</keyword>
<dbReference type="Pfam" id="PF00768">
    <property type="entry name" value="Peptidase_S11"/>
    <property type="match status" value="1"/>
</dbReference>
<keyword evidence="10" id="KW-1133">Transmembrane helix</keyword>
<keyword evidence="5" id="KW-0573">Peptidoglycan synthesis</keyword>
<dbReference type="GO" id="GO:0009002">
    <property type="term" value="F:serine-type D-Ala-D-Ala carboxypeptidase activity"/>
    <property type="evidence" value="ECO:0007669"/>
    <property type="project" value="InterPro"/>
</dbReference>
<accession>A0A1B2E165</accession>
<evidence type="ECO:0000256" key="1">
    <source>
        <dbReference type="ARBA" id="ARBA00007164"/>
    </source>
</evidence>
<dbReference type="EMBL" id="CP016809">
    <property type="protein sequence ID" value="ANY73669.1"/>
    <property type="molecule type" value="Genomic_DNA"/>
</dbReference>
<dbReference type="InterPro" id="IPR012338">
    <property type="entry name" value="Beta-lactam/transpept-like"/>
</dbReference>
<sequence length="328" mass="35883">MNKRWLWIGLMVLIIVPLVAVFILNIERIAFKPRVDARAVVLMDITTGHILLSKNGDVPLPPASMSKLMTELVILDEIKSGRRAWDDEVVISDNAGKVGGISIDLKPGETLALRELFQSMAVYSADDAAVALAEHVAGSEKAFVERMNSKAREIGLSNETRFTNASGAELSQSVSPEDETVMTAVDTAKLAAHLIKHHPDILTTSSKAQMKLSGRGLYLSNTNWMLPSIGGPYSYEGTDGLKAGYTPKAGYCFTGTAEKQGSRLIAVVMGTESKEARFEVTRKLFDYGFKKTLTWKERLDDWFLNAGMTAALLYKPGDPMDSHQLASL</sequence>
<comment type="similarity">
    <text evidence="1 9">Belongs to the peptidase S11 family.</text>
</comment>
<dbReference type="AlphaFoldDB" id="A0A1B2E165"/>